<dbReference type="Proteomes" id="UP000272781">
    <property type="component" value="Unassembled WGS sequence"/>
</dbReference>
<comment type="pathway">
    <text evidence="1 8">Metabolic intermediate biosynthesis; chorismate biosynthesis; chorismate from D-erythrose 4-phosphate and phosphoenolpyruvate: step 6/7.</text>
</comment>
<evidence type="ECO:0000256" key="2">
    <source>
        <dbReference type="ARBA" id="ARBA00009948"/>
    </source>
</evidence>
<dbReference type="GO" id="GO:0003866">
    <property type="term" value="F:3-phosphoshikimate 1-carboxyvinyltransferase activity"/>
    <property type="evidence" value="ECO:0007669"/>
    <property type="project" value="UniProtKB-UniRule"/>
</dbReference>
<name>A0AAJ4UYL2_9BACT</name>
<keyword evidence="13" id="KW-1185">Reference proteome</keyword>
<dbReference type="HAMAP" id="MF_00210">
    <property type="entry name" value="EPSP_synth"/>
    <property type="match status" value="1"/>
</dbReference>
<gene>
    <name evidence="8 10" type="primary">aroA</name>
    <name evidence="10" type="ORF">C6V80_05405</name>
    <name evidence="11" type="ORF">EDC58_0345</name>
</gene>
<evidence type="ECO:0000256" key="4">
    <source>
        <dbReference type="ARBA" id="ARBA00022605"/>
    </source>
</evidence>
<evidence type="ECO:0000256" key="3">
    <source>
        <dbReference type="ARBA" id="ARBA00022490"/>
    </source>
</evidence>
<keyword evidence="6 8" id="KW-0057">Aromatic amino acid biosynthesis</keyword>
<dbReference type="InterPro" id="IPR001986">
    <property type="entry name" value="Enolpyruvate_Tfrase_dom"/>
</dbReference>
<evidence type="ECO:0000256" key="7">
    <source>
        <dbReference type="ARBA" id="ARBA00044633"/>
    </source>
</evidence>
<keyword evidence="3 8" id="KW-0963">Cytoplasm</keyword>
<evidence type="ECO:0000256" key="1">
    <source>
        <dbReference type="ARBA" id="ARBA00004811"/>
    </source>
</evidence>
<dbReference type="EMBL" id="CP027432">
    <property type="protein sequence ID" value="QCI28412.1"/>
    <property type="molecule type" value="Genomic_DNA"/>
</dbReference>
<feature type="binding site" evidence="8">
    <location>
        <position position="21"/>
    </location>
    <ligand>
        <name>3-phosphoshikimate</name>
        <dbReference type="ChEBI" id="CHEBI:145989"/>
    </ligand>
</feature>
<dbReference type="EMBL" id="RJVK01000001">
    <property type="protein sequence ID" value="ROR40864.1"/>
    <property type="molecule type" value="Genomic_DNA"/>
</dbReference>
<evidence type="ECO:0000256" key="6">
    <source>
        <dbReference type="ARBA" id="ARBA00023141"/>
    </source>
</evidence>
<evidence type="ECO:0000256" key="8">
    <source>
        <dbReference type="HAMAP-Rule" id="MF_00210"/>
    </source>
</evidence>
<dbReference type="InterPro" id="IPR006264">
    <property type="entry name" value="EPSP_synthase"/>
</dbReference>
<comment type="function">
    <text evidence="8">Catalyzes the transfer of the enolpyruvyl moiety of phosphoenolpyruvate (PEP) to the 5-hydroxyl of shikimate-3-phosphate (S3P) to produce enolpyruvyl shikimate-3-phosphate and inorganic phosphate.</text>
</comment>
<comment type="similarity">
    <text evidence="2 8">Belongs to the EPSP synthase family.</text>
</comment>
<sequence>MILEVISGKKFEEKFKVDADKSISHRCAIFSLLTSGQNVIKNYLRAEDTLNSLKIAESLGAKVEDDGETIKIEAPKKLQEANDVLYCGNSGTTIRIYMGLLAGIDGFFVLTGDRYLRKRPMARVANPLRSIGAKIDGRDNGNLAPLAVRGGELKSFDYESKIASAQVKSALILAGLNADGESHYKEPFLSRDHTERMLKGMGAEIETKINDDLSCEVFIKPLSKPLEPLVITVPNDPSSAFFFAVAAAITKSVAIIENVTLNPTRIEAYKVLEKMGAEIEYVEKENKYEPIGDIIVKGKELKGVEVSKNIPWLIDELPALAMAMAVAEGKSVVKNAKELRVKESDRISTVVNGLRNCGIEANEFEDGYEIIGGTPKKAEIDSHGDHRIAMSFAILGLLCGMEIDKAESINTSFPGFFELFSKIADYRIIDEN</sequence>
<feature type="binding site" evidence="8">
    <location>
        <position position="387"/>
    </location>
    <ligand>
        <name>phosphoenolpyruvate</name>
        <dbReference type="ChEBI" id="CHEBI:58702"/>
    </ligand>
</feature>
<protein>
    <recommendedName>
        <fullName evidence="8">3-phosphoshikimate 1-carboxyvinyltransferase</fullName>
        <ecNumber evidence="8">2.5.1.19</ecNumber>
    </recommendedName>
    <alternativeName>
        <fullName evidence="8">5-enolpyruvylshikimate-3-phosphate synthase</fullName>
        <shortName evidence="8">EPSP synthase</shortName>
        <shortName evidence="8">EPSPS</shortName>
    </alternativeName>
</protein>
<reference evidence="13" key="1">
    <citation type="submission" date="2018-03" db="EMBL/GenBank/DDBJ databases">
        <title>A comparative analysis of the Nautiliaceae.</title>
        <authorList>
            <person name="Grosche A."/>
            <person name="Smedile F."/>
            <person name="Vetriani C."/>
        </authorList>
    </citation>
    <scope>NUCLEOTIDE SEQUENCE [LARGE SCALE GENOMIC DNA]</scope>
    <source>
        <strain evidence="13">TB6</strain>
    </source>
</reference>
<reference evidence="10" key="3">
    <citation type="submission" date="2019-06" db="EMBL/GenBank/DDBJ databases">
        <title>A comparative analysis of the Nautiliaceae.</title>
        <authorList>
            <person name="Grosche A."/>
            <person name="Smedile F."/>
            <person name="Vetriani C."/>
        </authorList>
    </citation>
    <scope>NUCLEOTIDE SEQUENCE</scope>
    <source>
        <strain evidence="10">TB6</strain>
    </source>
</reference>
<dbReference type="PROSITE" id="PS00885">
    <property type="entry name" value="EPSP_SYNTHASE_2"/>
    <property type="match status" value="1"/>
</dbReference>
<dbReference type="PANTHER" id="PTHR21090">
    <property type="entry name" value="AROM/DEHYDROQUINATE SYNTHASE"/>
    <property type="match status" value="1"/>
</dbReference>
<dbReference type="SUPFAM" id="SSF55205">
    <property type="entry name" value="EPT/RTPC-like"/>
    <property type="match status" value="1"/>
</dbReference>
<evidence type="ECO:0000256" key="5">
    <source>
        <dbReference type="ARBA" id="ARBA00022679"/>
    </source>
</evidence>
<dbReference type="GO" id="GO:0009073">
    <property type="term" value="P:aromatic amino acid family biosynthetic process"/>
    <property type="evidence" value="ECO:0007669"/>
    <property type="project" value="UniProtKB-KW"/>
</dbReference>
<dbReference type="InterPro" id="IPR013792">
    <property type="entry name" value="RNA3'P_cycl/enolpyr_Trfase_a/b"/>
</dbReference>
<comment type="catalytic activity">
    <reaction evidence="7">
        <text>3-phosphoshikimate + phosphoenolpyruvate = 5-O-(1-carboxyvinyl)-3-phosphoshikimate + phosphate</text>
        <dbReference type="Rhea" id="RHEA:21256"/>
        <dbReference type="ChEBI" id="CHEBI:43474"/>
        <dbReference type="ChEBI" id="CHEBI:57701"/>
        <dbReference type="ChEBI" id="CHEBI:58702"/>
        <dbReference type="ChEBI" id="CHEBI:145989"/>
        <dbReference type="EC" id="2.5.1.19"/>
    </reaction>
    <physiologicalReaction direction="left-to-right" evidence="7">
        <dbReference type="Rhea" id="RHEA:21257"/>
    </physiologicalReaction>
</comment>
<dbReference type="GO" id="GO:0008652">
    <property type="term" value="P:amino acid biosynthetic process"/>
    <property type="evidence" value="ECO:0007669"/>
    <property type="project" value="UniProtKB-KW"/>
</dbReference>
<dbReference type="GO" id="GO:0005737">
    <property type="term" value="C:cytoplasm"/>
    <property type="evidence" value="ECO:0007669"/>
    <property type="project" value="UniProtKB-SubCell"/>
</dbReference>
<dbReference type="FunFam" id="3.65.10.10:FF:000005">
    <property type="entry name" value="3-phosphoshikimate 1-carboxyvinyltransferase"/>
    <property type="match status" value="1"/>
</dbReference>
<dbReference type="PROSITE" id="PS00104">
    <property type="entry name" value="EPSP_SYNTHASE_1"/>
    <property type="match status" value="1"/>
</dbReference>
<keyword evidence="5 8" id="KW-0808">Transferase</keyword>
<dbReference type="RefSeq" id="WP_123351774.1">
    <property type="nucleotide sequence ID" value="NZ_CP027432.2"/>
</dbReference>
<dbReference type="InterPro" id="IPR023193">
    <property type="entry name" value="EPSP_synthase_CS"/>
</dbReference>
<feature type="binding site" evidence="8">
    <location>
        <position position="346"/>
    </location>
    <ligand>
        <name>phosphoenolpyruvate</name>
        <dbReference type="ChEBI" id="CHEBI:58702"/>
    </ligand>
</feature>
<organism evidence="11 12">
    <name type="scientific">Caminibacter pacificus</name>
    <dbReference type="NCBI Taxonomy" id="1424653"/>
    <lineage>
        <taxon>Bacteria</taxon>
        <taxon>Pseudomonadati</taxon>
        <taxon>Campylobacterota</taxon>
        <taxon>Epsilonproteobacteria</taxon>
        <taxon>Nautiliales</taxon>
        <taxon>Nautiliaceae</taxon>
        <taxon>Caminibacter</taxon>
    </lineage>
</organism>
<feature type="binding site" evidence="8">
    <location>
        <position position="342"/>
    </location>
    <ligand>
        <name>3-phosphoshikimate</name>
        <dbReference type="ChEBI" id="CHEBI:145989"/>
    </ligand>
</feature>
<comment type="subunit">
    <text evidence="8">Monomer.</text>
</comment>
<dbReference type="Proteomes" id="UP000298805">
    <property type="component" value="Chromosome"/>
</dbReference>
<dbReference type="InterPro" id="IPR036968">
    <property type="entry name" value="Enolpyruvate_Tfrase_sf"/>
</dbReference>
<keyword evidence="4 8" id="KW-0028">Amino-acid biosynthesis</keyword>
<dbReference type="GO" id="GO:0009423">
    <property type="term" value="P:chorismate biosynthetic process"/>
    <property type="evidence" value="ECO:0007669"/>
    <property type="project" value="UniProtKB-UniRule"/>
</dbReference>
<evidence type="ECO:0000313" key="11">
    <source>
        <dbReference type="EMBL" id="ROR40864.1"/>
    </source>
</evidence>
<feature type="binding site" evidence="8">
    <location>
        <position position="119"/>
    </location>
    <ligand>
        <name>phosphoenolpyruvate</name>
        <dbReference type="ChEBI" id="CHEBI:58702"/>
    </ligand>
</feature>
<dbReference type="PANTHER" id="PTHR21090:SF5">
    <property type="entry name" value="PENTAFUNCTIONAL AROM POLYPEPTIDE"/>
    <property type="match status" value="1"/>
</dbReference>
<dbReference type="PIRSF" id="PIRSF000505">
    <property type="entry name" value="EPSPS"/>
    <property type="match status" value="1"/>
</dbReference>
<dbReference type="CDD" id="cd01556">
    <property type="entry name" value="EPSP_synthase"/>
    <property type="match status" value="1"/>
</dbReference>
<evidence type="ECO:0000313" key="13">
    <source>
        <dbReference type="Proteomes" id="UP000298805"/>
    </source>
</evidence>
<feature type="binding site" evidence="8">
    <location>
        <position position="26"/>
    </location>
    <ligand>
        <name>3-phosphoshikimate</name>
        <dbReference type="ChEBI" id="CHEBI:145989"/>
    </ligand>
</feature>
<dbReference type="EC" id="2.5.1.19" evidence="8"/>
<feature type="binding site" evidence="8">
    <location>
        <position position="91"/>
    </location>
    <ligand>
        <name>phosphoenolpyruvate</name>
        <dbReference type="ChEBI" id="CHEBI:58702"/>
    </ligand>
</feature>
<dbReference type="NCBIfam" id="TIGR01356">
    <property type="entry name" value="aroA"/>
    <property type="match status" value="1"/>
</dbReference>
<feature type="domain" description="Enolpyruvate transferase" evidence="9">
    <location>
        <begin position="8"/>
        <end position="418"/>
    </location>
</feature>
<accession>A0AAJ4UYL2</accession>
<evidence type="ECO:0000313" key="12">
    <source>
        <dbReference type="Proteomes" id="UP000272781"/>
    </source>
</evidence>
<feature type="binding site" evidence="8">
    <location>
        <position position="164"/>
    </location>
    <ligand>
        <name>3-phosphoshikimate</name>
        <dbReference type="ChEBI" id="CHEBI:145989"/>
    </ligand>
</feature>
<reference evidence="11 12" key="2">
    <citation type="submission" date="2018-11" db="EMBL/GenBank/DDBJ databases">
        <title>Genomic Encyclopedia of Type Strains, Phase IV (KMG-IV): sequencing the most valuable type-strain genomes for metagenomic binning, comparative biology and taxonomic classification.</title>
        <authorList>
            <person name="Goeker M."/>
        </authorList>
    </citation>
    <scope>NUCLEOTIDE SEQUENCE [LARGE SCALE GENOMIC DNA]</scope>
    <source>
        <strain evidence="11 12">DSM 27783</strain>
    </source>
</reference>
<comment type="subcellular location">
    <subcellularLocation>
        <location evidence="8">Cytoplasm</location>
    </subcellularLocation>
</comment>
<feature type="binding site" evidence="8">
    <location>
        <position position="166"/>
    </location>
    <ligand>
        <name>3-phosphoshikimate</name>
        <dbReference type="ChEBI" id="CHEBI:145989"/>
    </ligand>
</feature>
<feature type="binding site" evidence="8">
    <location>
        <position position="22"/>
    </location>
    <ligand>
        <name>3-phosphoshikimate</name>
        <dbReference type="ChEBI" id="CHEBI:145989"/>
    </ligand>
</feature>
<feature type="active site" description="Proton acceptor" evidence="8">
    <location>
        <position position="315"/>
    </location>
</feature>
<dbReference type="Gene3D" id="3.65.10.10">
    <property type="entry name" value="Enolpyruvate transferase domain"/>
    <property type="match status" value="2"/>
</dbReference>
<evidence type="ECO:0000259" key="9">
    <source>
        <dbReference type="Pfam" id="PF00275"/>
    </source>
</evidence>
<dbReference type="Pfam" id="PF00275">
    <property type="entry name" value="EPSP_synthase"/>
    <property type="match status" value="1"/>
</dbReference>
<dbReference type="AlphaFoldDB" id="A0AAJ4UYL2"/>
<proteinExistence type="inferred from homology"/>
<comment type="caution">
    <text evidence="8">Lacks conserved residue(s) required for the propagation of feature annotation.</text>
</comment>
<feature type="binding site" evidence="8">
    <location>
        <position position="166"/>
    </location>
    <ligand>
        <name>phosphoenolpyruvate</name>
        <dbReference type="ChEBI" id="CHEBI:58702"/>
    </ligand>
</feature>
<feature type="binding site" evidence="8">
    <location>
        <position position="315"/>
    </location>
    <ligand>
        <name>3-phosphoshikimate</name>
        <dbReference type="ChEBI" id="CHEBI:145989"/>
    </ligand>
</feature>
<feature type="binding site" evidence="8">
    <location>
        <position position="21"/>
    </location>
    <ligand>
        <name>phosphoenolpyruvate</name>
        <dbReference type="ChEBI" id="CHEBI:58702"/>
    </ligand>
</feature>
<evidence type="ECO:0000313" key="10">
    <source>
        <dbReference type="EMBL" id="QCI28412.1"/>
    </source>
</evidence>